<dbReference type="EMBL" id="ML979133">
    <property type="protein sequence ID" value="KAF1919507.1"/>
    <property type="molecule type" value="Genomic_DNA"/>
</dbReference>
<evidence type="ECO:0000313" key="1">
    <source>
        <dbReference type="EMBL" id="KAF1919507.1"/>
    </source>
</evidence>
<dbReference type="OrthoDB" id="4337564at2759"/>
<accession>A0A6A5R074</accession>
<gene>
    <name evidence="1" type="ORF">BDU57DRAFT_512644</name>
</gene>
<keyword evidence="2" id="KW-1185">Reference proteome</keyword>
<protein>
    <submittedName>
        <fullName evidence="1">Uncharacterized protein</fullName>
    </submittedName>
</protein>
<proteinExistence type="predicted"/>
<dbReference type="Proteomes" id="UP000800096">
    <property type="component" value="Unassembled WGS sequence"/>
</dbReference>
<name>A0A6A5R074_AMPQU</name>
<organism evidence="1 2">
    <name type="scientific">Ampelomyces quisqualis</name>
    <name type="common">Powdery mildew agent</name>
    <dbReference type="NCBI Taxonomy" id="50730"/>
    <lineage>
        <taxon>Eukaryota</taxon>
        <taxon>Fungi</taxon>
        <taxon>Dikarya</taxon>
        <taxon>Ascomycota</taxon>
        <taxon>Pezizomycotina</taxon>
        <taxon>Dothideomycetes</taxon>
        <taxon>Pleosporomycetidae</taxon>
        <taxon>Pleosporales</taxon>
        <taxon>Pleosporineae</taxon>
        <taxon>Phaeosphaeriaceae</taxon>
        <taxon>Ampelomyces</taxon>
    </lineage>
</organism>
<evidence type="ECO:0000313" key="2">
    <source>
        <dbReference type="Proteomes" id="UP000800096"/>
    </source>
</evidence>
<reference evidence="1" key="1">
    <citation type="journal article" date="2020" name="Stud. Mycol.">
        <title>101 Dothideomycetes genomes: a test case for predicting lifestyles and emergence of pathogens.</title>
        <authorList>
            <person name="Haridas S."/>
            <person name="Albert R."/>
            <person name="Binder M."/>
            <person name="Bloem J."/>
            <person name="Labutti K."/>
            <person name="Salamov A."/>
            <person name="Andreopoulos B."/>
            <person name="Baker S."/>
            <person name="Barry K."/>
            <person name="Bills G."/>
            <person name="Bluhm B."/>
            <person name="Cannon C."/>
            <person name="Castanera R."/>
            <person name="Culley D."/>
            <person name="Daum C."/>
            <person name="Ezra D."/>
            <person name="Gonzalez J."/>
            <person name="Henrissat B."/>
            <person name="Kuo A."/>
            <person name="Liang C."/>
            <person name="Lipzen A."/>
            <person name="Lutzoni F."/>
            <person name="Magnuson J."/>
            <person name="Mondo S."/>
            <person name="Nolan M."/>
            <person name="Ohm R."/>
            <person name="Pangilinan J."/>
            <person name="Park H.-J."/>
            <person name="Ramirez L."/>
            <person name="Alfaro M."/>
            <person name="Sun H."/>
            <person name="Tritt A."/>
            <person name="Yoshinaga Y."/>
            <person name="Zwiers L.-H."/>
            <person name="Turgeon B."/>
            <person name="Goodwin S."/>
            <person name="Spatafora J."/>
            <person name="Crous P."/>
            <person name="Grigoriev I."/>
        </authorList>
    </citation>
    <scope>NUCLEOTIDE SEQUENCE</scope>
    <source>
        <strain evidence="1">HMLAC05119</strain>
    </source>
</reference>
<dbReference type="AlphaFoldDB" id="A0A6A5R074"/>
<sequence>MKLQRHLLATENLADSVSVDGSILPPLQKTELSDSQLQEMLEDMEANFKLIQEICERSAATSASAPEQAGGLPRKPNCSLLDPASLSLIVAIIFKALQVCNVLLSSAGIKPRSIADVLRYKRLDVSITLARVVISKVEELVPNKLPQWQELSNMVVHVERQFSQRRETMEAGSL</sequence>